<evidence type="ECO:0000313" key="2">
    <source>
        <dbReference type="EMBL" id="HFC47164.1"/>
    </source>
</evidence>
<name>A0A7V2SZL0_9BACT</name>
<comment type="caution">
    <text evidence="2">The sequence shown here is derived from an EMBL/GenBank/DDBJ whole genome shotgun (WGS) entry which is preliminary data.</text>
</comment>
<dbReference type="Pfam" id="PF01833">
    <property type="entry name" value="TIG"/>
    <property type="match status" value="2"/>
</dbReference>
<proteinExistence type="predicted"/>
<gene>
    <name evidence="2" type="ORF">ENJ63_04705</name>
</gene>
<dbReference type="SUPFAM" id="SSF81296">
    <property type="entry name" value="E set domains"/>
    <property type="match status" value="2"/>
</dbReference>
<dbReference type="InterPro" id="IPR013783">
    <property type="entry name" value="Ig-like_fold"/>
</dbReference>
<dbReference type="Gene3D" id="2.60.40.10">
    <property type="entry name" value="Immunoglobulins"/>
    <property type="match status" value="2"/>
</dbReference>
<dbReference type="InterPro" id="IPR014756">
    <property type="entry name" value="Ig_E-set"/>
</dbReference>
<feature type="domain" description="IPT/TIG" evidence="1">
    <location>
        <begin position="201"/>
        <end position="280"/>
    </location>
</feature>
<dbReference type="AlphaFoldDB" id="A0A7V2SZL0"/>
<feature type="non-terminal residue" evidence="2">
    <location>
        <position position="1"/>
    </location>
</feature>
<organism evidence="2">
    <name type="scientific">Dissulfuribacter thermophilus</name>
    <dbReference type="NCBI Taxonomy" id="1156395"/>
    <lineage>
        <taxon>Bacteria</taxon>
        <taxon>Pseudomonadati</taxon>
        <taxon>Thermodesulfobacteriota</taxon>
        <taxon>Dissulfuribacteria</taxon>
        <taxon>Dissulfuribacterales</taxon>
        <taxon>Dissulfuribacteraceae</taxon>
        <taxon>Dissulfuribacter</taxon>
    </lineage>
</organism>
<protein>
    <recommendedName>
        <fullName evidence="1">IPT/TIG domain-containing protein</fullName>
    </recommendedName>
</protein>
<dbReference type="InterPro" id="IPR002909">
    <property type="entry name" value="IPT_dom"/>
</dbReference>
<dbReference type="EMBL" id="DRND01000376">
    <property type="protein sequence ID" value="HFC47164.1"/>
    <property type="molecule type" value="Genomic_DNA"/>
</dbReference>
<accession>A0A7V2SZL0</accession>
<evidence type="ECO:0000259" key="1">
    <source>
        <dbReference type="Pfam" id="PF01833"/>
    </source>
</evidence>
<feature type="domain" description="IPT/TIG" evidence="1">
    <location>
        <begin position="288"/>
        <end position="356"/>
    </location>
</feature>
<dbReference type="Proteomes" id="UP000885797">
    <property type="component" value="Unassembled WGS sequence"/>
</dbReference>
<sequence length="371" mass="39951">LEFHPGTRAVLEDFPFISVPVTKLFEIKADTVYTGKSGDYPGTKLTEFMPGKYVLNAKISGSGINDTSAVPFWIVGKDLLPSIAETPRPIVEEIDPPYGAPGDLVTIKGLKLRGDPGLVDPSLMDLMLVKVTVGGREEHVEYLAENGTLMRFRLLSNTYSGDLVVHLVVPYWIEDQDASGHLPVPQVVELTSNGVPFFVAPEITGVSPQDFGPGDEVEISGINFSSTPGLNTVYFSGVPGTITEATNTTLKVEVPVIEPGASGEVTLQVVSNGVAGPVYFASYKSAKIYYVHPMRITPGDAITVYGQGFGQTTEGLSAYLGHYLLAIESGNDTVLHLVSPGSMVQGRYELRVSTTGKIIRFNKEIEVLPSW</sequence>
<reference evidence="2" key="1">
    <citation type="journal article" date="2020" name="mSystems">
        <title>Genome- and Community-Level Interaction Insights into Carbon Utilization and Element Cycling Functions of Hydrothermarchaeota in Hydrothermal Sediment.</title>
        <authorList>
            <person name="Zhou Z."/>
            <person name="Liu Y."/>
            <person name="Xu W."/>
            <person name="Pan J."/>
            <person name="Luo Z.H."/>
            <person name="Li M."/>
        </authorList>
    </citation>
    <scope>NUCLEOTIDE SEQUENCE [LARGE SCALE GENOMIC DNA]</scope>
    <source>
        <strain evidence="2">HyVt-503</strain>
    </source>
</reference>